<evidence type="ECO:0000313" key="3">
    <source>
        <dbReference type="Proteomes" id="UP001341840"/>
    </source>
</evidence>
<proteinExistence type="predicted"/>
<accession>A0ABU6Q6R8</accession>
<keyword evidence="1" id="KW-0812">Transmembrane</keyword>
<dbReference type="EMBL" id="JASCZI010000041">
    <property type="protein sequence ID" value="MED6107536.1"/>
    <property type="molecule type" value="Genomic_DNA"/>
</dbReference>
<gene>
    <name evidence="2" type="ORF">PIB30_015069</name>
</gene>
<comment type="caution">
    <text evidence="2">The sequence shown here is derived from an EMBL/GenBank/DDBJ whole genome shotgun (WGS) entry which is preliminary data.</text>
</comment>
<keyword evidence="1" id="KW-0472">Membrane</keyword>
<organism evidence="2 3">
    <name type="scientific">Stylosanthes scabra</name>
    <dbReference type="NCBI Taxonomy" id="79078"/>
    <lineage>
        <taxon>Eukaryota</taxon>
        <taxon>Viridiplantae</taxon>
        <taxon>Streptophyta</taxon>
        <taxon>Embryophyta</taxon>
        <taxon>Tracheophyta</taxon>
        <taxon>Spermatophyta</taxon>
        <taxon>Magnoliopsida</taxon>
        <taxon>eudicotyledons</taxon>
        <taxon>Gunneridae</taxon>
        <taxon>Pentapetalae</taxon>
        <taxon>rosids</taxon>
        <taxon>fabids</taxon>
        <taxon>Fabales</taxon>
        <taxon>Fabaceae</taxon>
        <taxon>Papilionoideae</taxon>
        <taxon>50 kb inversion clade</taxon>
        <taxon>dalbergioids sensu lato</taxon>
        <taxon>Dalbergieae</taxon>
        <taxon>Pterocarpus clade</taxon>
        <taxon>Stylosanthes</taxon>
    </lineage>
</organism>
<dbReference type="Proteomes" id="UP001341840">
    <property type="component" value="Unassembled WGS sequence"/>
</dbReference>
<feature type="transmembrane region" description="Helical" evidence="1">
    <location>
        <begin position="62"/>
        <end position="81"/>
    </location>
</feature>
<keyword evidence="1" id="KW-1133">Transmembrane helix</keyword>
<evidence type="ECO:0000256" key="1">
    <source>
        <dbReference type="SAM" id="Phobius"/>
    </source>
</evidence>
<sequence>MGSTSYELVFDHKAIQPMEINLGRVRMGKQNELVVEPYWLSMLDDLTDLDQSGTVFVEYVDFFFGPVFILLVIVGGSGMRMECEKSWSKRLRKFKLPYFKTTLFRFTWWVSLLRVQGYIDRGYKTWELKPGGFGPYKLRLGGLTQPQKLAHGVRDASHLYTLDRPSP</sequence>
<keyword evidence="3" id="KW-1185">Reference proteome</keyword>
<evidence type="ECO:0000313" key="2">
    <source>
        <dbReference type="EMBL" id="MED6107536.1"/>
    </source>
</evidence>
<name>A0ABU6Q6R8_9FABA</name>
<reference evidence="2 3" key="1">
    <citation type="journal article" date="2023" name="Plants (Basel)">
        <title>Bridging the Gap: Combining Genomics and Transcriptomics Approaches to Understand Stylosanthes scabra, an Orphan Legume from the Brazilian Caatinga.</title>
        <authorList>
            <person name="Ferreira-Neto J.R.C."/>
            <person name="da Silva M.D."/>
            <person name="Binneck E."/>
            <person name="de Melo N.F."/>
            <person name="da Silva R.H."/>
            <person name="de Melo A.L.T.M."/>
            <person name="Pandolfi V."/>
            <person name="Bustamante F.O."/>
            <person name="Brasileiro-Vidal A.C."/>
            <person name="Benko-Iseppon A.M."/>
        </authorList>
    </citation>
    <scope>NUCLEOTIDE SEQUENCE [LARGE SCALE GENOMIC DNA]</scope>
    <source>
        <tissue evidence="2">Leaves</tissue>
    </source>
</reference>
<protein>
    <submittedName>
        <fullName evidence="2">Uncharacterized protein</fullName>
    </submittedName>
</protein>